<dbReference type="GeneID" id="5853172"/>
<dbReference type="OrthoDB" id="1564555at2759"/>
<feature type="compositionally biased region" description="Gly residues" evidence="2">
    <location>
        <begin position="166"/>
        <end position="178"/>
    </location>
</feature>
<evidence type="ECO:0000313" key="4">
    <source>
        <dbReference type="EMBL" id="EDP41652.1"/>
    </source>
</evidence>
<dbReference type="GO" id="GO:0051879">
    <property type="term" value="F:Hsp90 protein binding"/>
    <property type="evidence" value="ECO:0007669"/>
    <property type="project" value="InterPro"/>
</dbReference>
<dbReference type="GO" id="GO:0006457">
    <property type="term" value="P:protein folding"/>
    <property type="evidence" value="ECO:0007669"/>
    <property type="project" value="TreeGrafter"/>
</dbReference>
<protein>
    <recommendedName>
        <fullName evidence="3">CS domain-containing protein</fullName>
    </recommendedName>
</protein>
<dbReference type="Proteomes" id="UP000008837">
    <property type="component" value="Unassembled WGS sequence"/>
</dbReference>
<dbReference type="InterPro" id="IPR008978">
    <property type="entry name" value="HSP20-like_chaperone"/>
</dbReference>
<dbReference type="PANTHER" id="PTHR22932:SF1">
    <property type="entry name" value="CO-CHAPERONE PROTEIN DAF-41"/>
    <property type="match status" value="1"/>
</dbReference>
<evidence type="ECO:0000313" key="5">
    <source>
        <dbReference type="Proteomes" id="UP000008837"/>
    </source>
</evidence>
<feature type="compositionally biased region" description="Basic and acidic residues" evidence="2">
    <location>
        <begin position="194"/>
        <end position="206"/>
    </location>
</feature>
<proteinExistence type="inferred from homology"/>
<reference evidence="4 5" key="1">
    <citation type="journal article" date="2007" name="Proc. Natl. Acad. Sci. U.S.A.">
        <title>Dandruff-associated Malassezia genomes reveal convergent and divergent virulence traits shared with plant and human fungal pathogens.</title>
        <authorList>
            <person name="Xu J."/>
            <person name="Saunders C.W."/>
            <person name="Hu P."/>
            <person name="Grant R.A."/>
            <person name="Boekhout T."/>
            <person name="Kuramae E.E."/>
            <person name="Kronstad J.W."/>
            <person name="Deangelis Y.M."/>
            <person name="Reeder N.L."/>
            <person name="Johnstone K.R."/>
            <person name="Leland M."/>
            <person name="Fieno A.M."/>
            <person name="Begley W.M."/>
            <person name="Sun Y."/>
            <person name="Lacey M.P."/>
            <person name="Chaudhary T."/>
            <person name="Keough T."/>
            <person name="Chu L."/>
            <person name="Sears R."/>
            <person name="Yuan B."/>
            <person name="Dawson T.L.Jr."/>
        </authorList>
    </citation>
    <scope>NUCLEOTIDE SEQUENCE [LARGE SCALE GENOMIC DNA]</scope>
    <source>
        <strain evidence="5">ATCC MYA-4612 / CBS 7966</strain>
    </source>
</reference>
<dbReference type="GO" id="GO:0051131">
    <property type="term" value="P:chaperone-mediated protein complex assembly"/>
    <property type="evidence" value="ECO:0007669"/>
    <property type="project" value="TreeGrafter"/>
</dbReference>
<evidence type="ECO:0000256" key="2">
    <source>
        <dbReference type="SAM" id="MobiDB-lite"/>
    </source>
</evidence>
<dbReference type="InParanoid" id="A8QCP8"/>
<comment type="similarity">
    <text evidence="1">Belongs to the p23/wos2 family.</text>
</comment>
<dbReference type="EMBL" id="AAYY01000018">
    <property type="protein sequence ID" value="EDP41652.1"/>
    <property type="molecule type" value="Genomic_DNA"/>
</dbReference>
<dbReference type="SUPFAM" id="SSF49764">
    <property type="entry name" value="HSP20-like chaperones"/>
    <property type="match status" value="1"/>
</dbReference>
<dbReference type="InterPro" id="IPR045250">
    <property type="entry name" value="p23-like"/>
</dbReference>
<comment type="caution">
    <text evidence="4">The sequence shown here is derived from an EMBL/GenBank/DDBJ whole genome shotgun (WGS) entry which is preliminary data.</text>
</comment>
<dbReference type="InterPro" id="IPR007052">
    <property type="entry name" value="CS_dom"/>
</dbReference>
<dbReference type="KEGG" id="mgl:MGL_4033"/>
<dbReference type="FunCoup" id="A8QCP8">
    <property type="interactions" value="637"/>
</dbReference>
<feature type="domain" description="CS" evidence="3">
    <location>
        <begin position="4"/>
        <end position="109"/>
    </location>
</feature>
<sequence>MSTNAVPEILWAQRSSASVPEKNVIMLTINVPNMTAEATKCDLTNTGLHFESTVQGDASKGIEGNKFTFDVEFYENIVPSESKQHLTSKYLYLVLRKEKAQDEYWPRLTKDKVRLHNVKTDFDKWVDEDEQDGEMNAGDDAGFDPSMLAGGGAGGMDLNSIMSSLGGAGGSPDFGAMGGDMDAGDDDDDEDDKGSEGKNPKVEETA</sequence>
<dbReference type="GO" id="GO:0051087">
    <property type="term" value="F:protein-folding chaperone binding"/>
    <property type="evidence" value="ECO:0007669"/>
    <property type="project" value="TreeGrafter"/>
</dbReference>
<dbReference type="STRING" id="425265.A8QCP8"/>
<evidence type="ECO:0000256" key="1">
    <source>
        <dbReference type="ARBA" id="ARBA00025733"/>
    </source>
</evidence>
<dbReference type="RefSeq" id="XP_001728866.1">
    <property type="nucleotide sequence ID" value="XM_001728814.1"/>
</dbReference>
<dbReference type="GO" id="GO:0005829">
    <property type="term" value="C:cytosol"/>
    <property type="evidence" value="ECO:0007669"/>
    <property type="project" value="TreeGrafter"/>
</dbReference>
<feature type="region of interest" description="Disordered" evidence="2">
    <location>
        <begin position="127"/>
        <end position="149"/>
    </location>
</feature>
<dbReference type="Gene3D" id="2.60.40.790">
    <property type="match status" value="1"/>
</dbReference>
<dbReference type="VEuPathDB" id="FungiDB:MGL_4033"/>
<dbReference type="PANTHER" id="PTHR22932">
    <property type="entry name" value="TELOMERASE-BINDING PROTEIN P23 HSP90 CO-CHAPERONE"/>
    <property type="match status" value="1"/>
</dbReference>
<feature type="region of interest" description="Disordered" evidence="2">
    <location>
        <begin position="163"/>
        <end position="206"/>
    </location>
</feature>
<keyword evidence="5" id="KW-1185">Reference proteome</keyword>
<evidence type="ECO:0000259" key="3">
    <source>
        <dbReference type="PROSITE" id="PS51203"/>
    </source>
</evidence>
<organism evidence="4 5">
    <name type="scientific">Malassezia globosa (strain ATCC MYA-4612 / CBS 7966)</name>
    <name type="common">Dandruff-associated fungus</name>
    <dbReference type="NCBI Taxonomy" id="425265"/>
    <lineage>
        <taxon>Eukaryota</taxon>
        <taxon>Fungi</taxon>
        <taxon>Dikarya</taxon>
        <taxon>Basidiomycota</taxon>
        <taxon>Ustilaginomycotina</taxon>
        <taxon>Malasseziomycetes</taxon>
        <taxon>Malasseziales</taxon>
        <taxon>Malasseziaceae</taxon>
        <taxon>Malassezia</taxon>
    </lineage>
</organism>
<accession>A8QCP8</accession>
<feature type="compositionally biased region" description="Acidic residues" evidence="2">
    <location>
        <begin position="182"/>
        <end position="193"/>
    </location>
</feature>
<name>A8QCP8_MALGO</name>
<dbReference type="FunFam" id="2.60.40.790:FF:000013">
    <property type="entry name" value="Very-long-chain (3R)-3-hydroxyacyl-CoA dehydratase"/>
    <property type="match status" value="1"/>
</dbReference>
<dbReference type="PROSITE" id="PS51203">
    <property type="entry name" value="CS"/>
    <property type="match status" value="1"/>
</dbReference>
<dbReference type="GO" id="GO:0005634">
    <property type="term" value="C:nucleus"/>
    <property type="evidence" value="ECO:0007669"/>
    <property type="project" value="TreeGrafter"/>
</dbReference>
<dbReference type="AlphaFoldDB" id="A8QCP8"/>
<dbReference type="OMA" id="EEGPYWP"/>
<dbReference type="CDD" id="cd06465">
    <property type="entry name" value="p23_hB-ind1_like"/>
    <property type="match status" value="1"/>
</dbReference>
<gene>
    <name evidence="4" type="ORF">MGL_4033</name>
</gene>